<proteinExistence type="predicted"/>
<evidence type="ECO:0000313" key="6">
    <source>
        <dbReference type="Ensembl" id="ENSORLP00000032434.1"/>
    </source>
</evidence>
<evidence type="ECO:0000259" key="5">
    <source>
        <dbReference type="PROSITE" id="PS51210"/>
    </source>
</evidence>
<evidence type="ECO:0000256" key="3">
    <source>
        <dbReference type="PROSITE-ProRule" id="PRU00555"/>
    </source>
</evidence>
<reference evidence="6" key="2">
    <citation type="submission" date="2025-08" db="UniProtKB">
        <authorList>
            <consortium name="Ensembl"/>
        </authorList>
    </citation>
    <scope>IDENTIFICATION</scope>
    <source>
        <strain evidence="6">Hd-rR</strain>
    </source>
</reference>
<name>A0A3B3HL08_ORYLA</name>
<dbReference type="Proteomes" id="UP000001038">
    <property type="component" value="Chromosome 8"/>
</dbReference>
<keyword evidence="2 3" id="KW-0443">Lipid metabolism</keyword>
<evidence type="ECO:0000256" key="2">
    <source>
        <dbReference type="ARBA" id="ARBA00023098"/>
    </source>
</evidence>
<feature type="compositionally biased region" description="Low complexity" evidence="4">
    <location>
        <begin position="172"/>
        <end position="183"/>
    </location>
</feature>
<dbReference type="PANTHER" id="PTHR10728:SF39">
    <property type="entry name" value="CYTOSOLIC PHOSPHOLIPASE A2 GAMMA"/>
    <property type="match status" value="1"/>
</dbReference>
<dbReference type="PROSITE" id="PS51210">
    <property type="entry name" value="PLA2C"/>
    <property type="match status" value="1"/>
</dbReference>
<organism evidence="6 7">
    <name type="scientific">Oryzias latipes</name>
    <name type="common">Japanese rice fish</name>
    <name type="synonym">Japanese killifish</name>
    <dbReference type="NCBI Taxonomy" id="8090"/>
    <lineage>
        <taxon>Eukaryota</taxon>
        <taxon>Metazoa</taxon>
        <taxon>Chordata</taxon>
        <taxon>Craniata</taxon>
        <taxon>Vertebrata</taxon>
        <taxon>Euteleostomi</taxon>
        <taxon>Actinopterygii</taxon>
        <taxon>Neopterygii</taxon>
        <taxon>Teleostei</taxon>
        <taxon>Neoteleostei</taxon>
        <taxon>Acanthomorphata</taxon>
        <taxon>Ovalentaria</taxon>
        <taxon>Atherinomorphae</taxon>
        <taxon>Beloniformes</taxon>
        <taxon>Adrianichthyidae</taxon>
        <taxon>Oryziinae</taxon>
        <taxon>Oryzias</taxon>
    </lineage>
</organism>
<keyword evidence="3" id="KW-0442">Lipid degradation</keyword>
<dbReference type="InParanoid" id="A0A3B3HL08"/>
<dbReference type="SUPFAM" id="SSF52151">
    <property type="entry name" value="FabD/lysophospholipase-like"/>
    <property type="match status" value="1"/>
</dbReference>
<dbReference type="Bgee" id="ENSORLG00000026339">
    <property type="expression patterns" value="Expressed in pharyngeal gill and 14 other cell types or tissues"/>
</dbReference>
<dbReference type="GO" id="GO:0009395">
    <property type="term" value="P:phospholipid catabolic process"/>
    <property type="evidence" value="ECO:0007669"/>
    <property type="project" value="InterPro"/>
</dbReference>
<reference evidence="6 7" key="1">
    <citation type="journal article" date="2007" name="Nature">
        <title>The medaka draft genome and insights into vertebrate genome evolution.</title>
        <authorList>
            <person name="Kasahara M."/>
            <person name="Naruse K."/>
            <person name="Sasaki S."/>
            <person name="Nakatani Y."/>
            <person name="Qu W."/>
            <person name="Ahsan B."/>
            <person name="Yamada T."/>
            <person name="Nagayasu Y."/>
            <person name="Doi K."/>
            <person name="Kasai Y."/>
            <person name="Jindo T."/>
            <person name="Kobayashi D."/>
            <person name="Shimada A."/>
            <person name="Toyoda A."/>
            <person name="Kuroki Y."/>
            <person name="Fujiyama A."/>
            <person name="Sasaki T."/>
            <person name="Shimizu A."/>
            <person name="Asakawa S."/>
            <person name="Shimizu N."/>
            <person name="Hashimoto S."/>
            <person name="Yang J."/>
            <person name="Lee Y."/>
            <person name="Matsushima K."/>
            <person name="Sugano S."/>
            <person name="Sakaizumi M."/>
            <person name="Narita T."/>
            <person name="Ohishi K."/>
            <person name="Haga S."/>
            <person name="Ohta F."/>
            <person name="Nomoto H."/>
            <person name="Nogata K."/>
            <person name="Morishita T."/>
            <person name="Endo T."/>
            <person name="Shin-I T."/>
            <person name="Takeda H."/>
            <person name="Morishita S."/>
            <person name="Kohara Y."/>
        </authorList>
    </citation>
    <scope>NUCLEOTIDE SEQUENCE [LARGE SCALE GENOMIC DNA]</scope>
    <source>
        <strain evidence="6 7">Hd-rR</strain>
    </source>
</reference>
<feature type="domain" description="PLA2c" evidence="5">
    <location>
        <begin position="1"/>
        <end position="183"/>
    </location>
</feature>
<dbReference type="PANTHER" id="PTHR10728">
    <property type="entry name" value="CYTOSOLIC PHOSPHOLIPASE A2"/>
    <property type="match status" value="1"/>
</dbReference>
<sequence length="183" mass="19774">FSQKLVRGGASLCAGEQDYVHKRKQLVLEALHRLEIDCSEDSVPHIALLPSGGGQRAAVALLGSLHQMEKEALLGTLLYLGGVSGSTSMASLYNDPEWSCNMDRALSKLGGPGVELEQATAWLIERAKEEDFSLTDLWGVLTSAGIMKQVTQLTTHSRRSKSKRNKAVSCISSDGSSPSFRRS</sequence>
<keyword evidence="1 3" id="KW-0378">Hydrolase</keyword>
<evidence type="ECO:0000256" key="4">
    <source>
        <dbReference type="SAM" id="MobiDB-lite"/>
    </source>
</evidence>
<reference evidence="6" key="3">
    <citation type="submission" date="2025-09" db="UniProtKB">
        <authorList>
            <consortium name="Ensembl"/>
        </authorList>
    </citation>
    <scope>IDENTIFICATION</scope>
    <source>
        <strain evidence="6">Hd-rR</strain>
    </source>
</reference>
<dbReference type="Gene3D" id="3.40.1090.10">
    <property type="entry name" value="Cytosolic phospholipase A2 catalytic domain"/>
    <property type="match status" value="1"/>
</dbReference>
<keyword evidence="7" id="KW-1185">Reference proteome</keyword>
<evidence type="ECO:0000313" key="7">
    <source>
        <dbReference type="Proteomes" id="UP000001038"/>
    </source>
</evidence>
<dbReference type="Ensembl" id="ENSORLT00000043880.1">
    <property type="protein sequence ID" value="ENSORLP00000032434.1"/>
    <property type="gene ID" value="ENSORLG00000026339.1"/>
</dbReference>
<feature type="region of interest" description="Disordered" evidence="4">
    <location>
        <begin position="155"/>
        <end position="183"/>
    </location>
</feature>
<feature type="compositionally biased region" description="Basic residues" evidence="4">
    <location>
        <begin position="156"/>
        <end position="166"/>
    </location>
</feature>
<dbReference type="AlphaFoldDB" id="A0A3B3HL08"/>
<dbReference type="InterPro" id="IPR002642">
    <property type="entry name" value="LysoPLipase_cat_dom"/>
</dbReference>
<dbReference type="GO" id="GO:0004620">
    <property type="term" value="F:phospholipase activity"/>
    <property type="evidence" value="ECO:0007669"/>
    <property type="project" value="InterPro"/>
</dbReference>
<protein>
    <recommendedName>
        <fullName evidence="5">PLA2c domain-containing protein</fullName>
    </recommendedName>
</protein>
<dbReference type="InterPro" id="IPR016035">
    <property type="entry name" value="Acyl_Trfase/lysoPLipase"/>
</dbReference>
<accession>A0A3B3HL08</accession>
<evidence type="ECO:0000256" key="1">
    <source>
        <dbReference type="ARBA" id="ARBA00022801"/>
    </source>
</evidence>
<dbReference type="GeneTree" id="ENSGT01030000234606"/>